<dbReference type="Proteomes" id="UP000250266">
    <property type="component" value="Unassembled WGS sequence"/>
</dbReference>
<organism evidence="3 4">
    <name type="scientific">Lepidopterella palustris CBS 459.81</name>
    <dbReference type="NCBI Taxonomy" id="1314670"/>
    <lineage>
        <taxon>Eukaryota</taxon>
        <taxon>Fungi</taxon>
        <taxon>Dikarya</taxon>
        <taxon>Ascomycota</taxon>
        <taxon>Pezizomycotina</taxon>
        <taxon>Dothideomycetes</taxon>
        <taxon>Pleosporomycetidae</taxon>
        <taxon>Mytilinidiales</taxon>
        <taxon>Argynnaceae</taxon>
        <taxon>Lepidopterella</taxon>
    </lineage>
</organism>
<feature type="compositionally biased region" description="Basic and acidic residues" evidence="2">
    <location>
        <begin position="302"/>
        <end position="321"/>
    </location>
</feature>
<evidence type="ECO:0000313" key="3">
    <source>
        <dbReference type="EMBL" id="OCK76507.1"/>
    </source>
</evidence>
<feature type="compositionally biased region" description="Acidic residues" evidence="2">
    <location>
        <begin position="899"/>
        <end position="910"/>
    </location>
</feature>
<dbReference type="EMBL" id="KV745205">
    <property type="protein sequence ID" value="OCK76507.1"/>
    <property type="molecule type" value="Genomic_DNA"/>
</dbReference>
<keyword evidence="4" id="KW-1185">Reference proteome</keyword>
<accession>A0A8E2E338</accession>
<feature type="compositionally biased region" description="Acidic residues" evidence="2">
    <location>
        <begin position="927"/>
        <end position="947"/>
    </location>
</feature>
<gene>
    <name evidence="3" type="ORF">K432DRAFT_335574</name>
</gene>
<protein>
    <submittedName>
        <fullName evidence="3">Uncharacterized protein</fullName>
    </submittedName>
</protein>
<evidence type="ECO:0000313" key="4">
    <source>
        <dbReference type="Proteomes" id="UP000250266"/>
    </source>
</evidence>
<feature type="coiled-coil region" evidence="1">
    <location>
        <begin position="165"/>
        <end position="211"/>
    </location>
</feature>
<evidence type="ECO:0000256" key="2">
    <source>
        <dbReference type="SAM" id="MobiDB-lite"/>
    </source>
</evidence>
<feature type="region of interest" description="Disordered" evidence="2">
    <location>
        <begin position="899"/>
        <end position="951"/>
    </location>
</feature>
<feature type="region of interest" description="Disordered" evidence="2">
    <location>
        <begin position="280"/>
        <end position="321"/>
    </location>
</feature>
<evidence type="ECO:0000256" key="1">
    <source>
        <dbReference type="SAM" id="Coils"/>
    </source>
</evidence>
<sequence>MATPALCKARQLTDLTGQTPCDKPATSLNGRLCSYHSRRCQALYRGYKRRNAQLDDLSKSMPPYLANTKVALVNQTFKDVDSESTLQELHGYLFKKHTLLEAVIRGRKLHHSHFFAVDNDYGHEKFLAQLQKEKYTTARALEKLGRRLADVLYQQQKWFTWIRQCQDDEEARRETESKKNKLEGAMFRKYKKEVERNQREAKAREDRKRNEIFLDEIYNQTLSEMTEDGQDEWDPVQDVSQDERASYIELIKYFLMLKDSDTPEESADGASVSAISVGPKYSATDGEPAESSKNAKNKAKKSKTETPKHSKADTVDNDKSRAEFIEMETQAQIRRRLGEGVKYAHEAGMYVVGTIENPVELEGKSPPMPADEIDVLLKEIAEIKNLLFCRLLLSHAALLPVALRANSVEDFLDDKEVTLEDLRDLCLKMEKPGLQEVRDACADLVREEEENSSGGTEDHEEDEELNVLDLIDPFRPSKGPIQRVPKVFQTKREKALGKKRRQVKKLQEIAGLDNNGALVDFGVIDDDGKYKQKKMRIKICGRYIYNYPSEKAMNRGGWLHFCIIAKESDLYNAIELCRNWDEFFELNILATYQYFPAAKWMIWVGDRLRQQLLSFGFIPYFQSDKADELTVHHQTGGRGQYRRSHHIREWRNFICGHIKRNDPASRRLIQYLSMETAHIIVLVRDAKTGRTLISPPENELWLVREKVGLGRASKKDYNIISYVGPKFFEEMDKYRKWHFGFDEYYDIYVWDHAPGNPFPYLYNKLQQALIKANRICTLPDYYKIASPILKTLVRDPITFRCRSIKPGEEVESIWDIINNSKSSFRGFNERNEEVAMNNVLKTHVYNEADVFEDMILFPEESLGDMKNNLFKENPSTMVVFERAGPLVVNPRRFALDLDTDDELSDYEDETERPTDGHSLMPSHKGEDETEDEGVSEDEEMDTDEESENPMKLFNEKFIESMSLSKREGRMLDIANSTSQALSHARLPASFNDADYMAFMRLSLSRQTDFSDTSPENLDRDFMRYMDRQKSKVFKDCWHKGDLEPGATEKYKELQKIVLQMDDYQMTKLTMGPFEMLAFLGVMPRHRRVVPDAFHAYAGVALFFEAEGFLNSDNGQEFKQSLLLNQAERAKKLPNRRTHMSNKTLPEELWVPWDTLLRTNKRKHGQAVDDIYPFEWDKAIRPIIAHLYRAGVICNSYSDYIAGKALAIAEPSRPLDLFIDYRMELDGITMPPELQDPRTITRQTLLSRARAFAQKHGPAVRFAVLKIWSAPHFYPLMLGIDRRPTVTFLDSVARAWEWKFIPKDMPCSEWSIHHQARLRIKPYEDAFGDQVIVKRDLYLVMGKDEAELRKLAVGVTWAVQTEPWRLEIDFWKSFVNIELEFLEGLNTVWLD</sequence>
<dbReference type="OrthoDB" id="5326588at2759"/>
<name>A0A8E2E338_9PEZI</name>
<reference evidence="3 4" key="1">
    <citation type="journal article" date="2016" name="Nat. Commun.">
        <title>Ectomycorrhizal ecology is imprinted in the genome of the dominant symbiotic fungus Cenococcum geophilum.</title>
        <authorList>
            <consortium name="DOE Joint Genome Institute"/>
            <person name="Peter M."/>
            <person name="Kohler A."/>
            <person name="Ohm R.A."/>
            <person name="Kuo A."/>
            <person name="Krutzmann J."/>
            <person name="Morin E."/>
            <person name="Arend M."/>
            <person name="Barry K.W."/>
            <person name="Binder M."/>
            <person name="Choi C."/>
            <person name="Clum A."/>
            <person name="Copeland A."/>
            <person name="Grisel N."/>
            <person name="Haridas S."/>
            <person name="Kipfer T."/>
            <person name="LaButti K."/>
            <person name="Lindquist E."/>
            <person name="Lipzen A."/>
            <person name="Maire R."/>
            <person name="Meier B."/>
            <person name="Mihaltcheva S."/>
            <person name="Molinier V."/>
            <person name="Murat C."/>
            <person name="Poggeler S."/>
            <person name="Quandt C.A."/>
            <person name="Sperisen C."/>
            <person name="Tritt A."/>
            <person name="Tisserant E."/>
            <person name="Crous P.W."/>
            <person name="Henrissat B."/>
            <person name="Nehls U."/>
            <person name="Egli S."/>
            <person name="Spatafora J.W."/>
            <person name="Grigoriev I.V."/>
            <person name="Martin F.M."/>
        </authorList>
    </citation>
    <scope>NUCLEOTIDE SEQUENCE [LARGE SCALE GENOMIC DNA]</scope>
    <source>
        <strain evidence="3 4">CBS 459.81</strain>
    </source>
</reference>
<keyword evidence="1" id="KW-0175">Coiled coil</keyword>
<proteinExistence type="predicted"/>